<evidence type="ECO:0000313" key="4">
    <source>
        <dbReference type="Proteomes" id="UP000505306"/>
    </source>
</evidence>
<keyword evidence="4" id="KW-1185">Reference proteome</keyword>
<proteinExistence type="predicted"/>
<reference evidence="3 4" key="1">
    <citation type="submission" date="2020-02" db="EMBL/GenBank/DDBJ databases">
        <title>Complete genome sequence of Flavobacteriaceae bacterium.</title>
        <authorList>
            <person name="Kim S.-J."/>
            <person name="Kim Y.-S."/>
            <person name="Kim K.-H."/>
        </authorList>
    </citation>
    <scope>NUCLEOTIDE SEQUENCE [LARGE SCALE GENOMIC DNA]</scope>
    <source>
        <strain evidence="3 4">RR4-40</strain>
    </source>
</reference>
<evidence type="ECO:0000259" key="2">
    <source>
        <dbReference type="Pfam" id="PF13568"/>
    </source>
</evidence>
<dbReference type="InterPro" id="IPR025665">
    <property type="entry name" value="Beta-barrel_OMP_2"/>
</dbReference>
<dbReference type="Proteomes" id="UP000505306">
    <property type="component" value="Chromosome"/>
</dbReference>
<gene>
    <name evidence="3" type="ORF">G5B37_08855</name>
</gene>
<name>A0A6G6GMF2_9FLAO</name>
<organism evidence="3 4">
    <name type="scientific">Rasiella rasia</name>
    <dbReference type="NCBI Taxonomy" id="2744027"/>
    <lineage>
        <taxon>Bacteria</taxon>
        <taxon>Pseudomonadati</taxon>
        <taxon>Bacteroidota</taxon>
        <taxon>Flavobacteriia</taxon>
        <taxon>Flavobacteriales</taxon>
        <taxon>Flavobacteriaceae</taxon>
        <taxon>Rasiella</taxon>
    </lineage>
</organism>
<sequence length="244" mass="27902">MTIKRLFIGLFLWCLACTFSHAQETNGTNANLIVKDTLGDQKYREDQFYLGVTYNLLSSVPSTVNLRGLSGGIHFGFLRDMPINERRNIAIAAGFGLSYDIYGSTFFIGESTQDKTIFTVLTSDEYDFDTNRFSTAVIEAPIELRWRSSTAQKYGFWRVYAGFRVGYAYWYKAKFVQTGNTVIQTDIPEFNRTRLAATLSFGYNKVNFYAYYSINPFFDNAVTTNTGENVDFRTIKLGIIFYIL</sequence>
<keyword evidence="1" id="KW-0732">Signal</keyword>
<dbReference type="EMBL" id="CP049057">
    <property type="protein sequence ID" value="QIE59670.1"/>
    <property type="molecule type" value="Genomic_DNA"/>
</dbReference>
<dbReference type="KEGG" id="mgel:G5B37_08855"/>
<evidence type="ECO:0000256" key="1">
    <source>
        <dbReference type="SAM" id="SignalP"/>
    </source>
</evidence>
<evidence type="ECO:0000313" key="3">
    <source>
        <dbReference type="EMBL" id="QIE59670.1"/>
    </source>
</evidence>
<protein>
    <submittedName>
        <fullName evidence="3">PorT family protein</fullName>
    </submittedName>
</protein>
<feature type="chain" id="PRO_5026308068" evidence="1">
    <location>
        <begin position="23"/>
        <end position="244"/>
    </location>
</feature>
<dbReference type="Pfam" id="PF13568">
    <property type="entry name" value="OMP_b-brl_2"/>
    <property type="match status" value="1"/>
</dbReference>
<feature type="domain" description="Outer membrane protein beta-barrel" evidence="2">
    <location>
        <begin position="42"/>
        <end position="218"/>
    </location>
</feature>
<feature type="signal peptide" evidence="1">
    <location>
        <begin position="1"/>
        <end position="22"/>
    </location>
</feature>
<accession>A0A6G6GMF2</accession>
<dbReference type="RefSeq" id="WP_164679683.1">
    <property type="nucleotide sequence ID" value="NZ_CP049057.1"/>
</dbReference>
<dbReference type="AlphaFoldDB" id="A0A6G6GMF2"/>